<dbReference type="InterPro" id="IPR000210">
    <property type="entry name" value="BTB/POZ_dom"/>
</dbReference>
<evidence type="ECO:0000313" key="4">
    <source>
        <dbReference type="Proteomes" id="UP000886998"/>
    </source>
</evidence>
<reference evidence="3" key="1">
    <citation type="submission" date="2020-08" db="EMBL/GenBank/DDBJ databases">
        <title>Multicomponent nature underlies the extraordinary mechanical properties of spider dragline silk.</title>
        <authorList>
            <person name="Kono N."/>
            <person name="Nakamura H."/>
            <person name="Mori M."/>
            <person name="Yoshida Y."/>
            <person name="Ohtoshi R."/>
            <person name="Malay A.D."/>
            <person name="Moran D.A.P."/>
            <person name="Tomita M."/>
            <person name="Numata K."/>
            <person name="Arakawa K."/>
        </authorList>
    </citation>
    <scope>NUCLEOTIDE SEQUENCE</scope>
</reference>
<name>A0A8X6X8S8_9ARAC</name>
<dbReference type="Proteomes" id="UP000886998">
    <property type="component" value="Unassembled WGS sequence"/>
</dbReference>
<dbReference type="Pfam" id="PF00651">
    <property type="entry name" value="BTB"/>
    <property type="match status" value="1"/>
</dbReference>
<dbReference type="InterPro" id="IPR011333">
    <property type="entry name" value="SKP1/BTB/POZ_sf"/>
</dbReference>
<dbReference type="GO" id="GO:0030163">
    <property type="term" value="P:protein catabolic process"/>
    <property type="evidence" value="ECO:0007669"/>
    <property type="project" value="UniProtKB-ARBA"/>
</dbReference>
<organism evidence="3 4">
    <name type="scientific">Trichonephila inaurata madagascariensis</name>
    <dbReference type="NCBI Taxonomy" id="2747483"/>
    <lineage>
        <taxon>Eukaryota</taxon>
        <taxon>Metazoa</taxon>
        <taxon>Ecdysozoa</taxon>
        <taxon>Arthropoda</taxon>
        <taxon>Chelicerata</taxon>
        <taxon>Arachnida</taxon>
        <taxon>Araneae</taxon>
        <taxon>Araneomorphae</taxon>
        <taxon>Entelegynae</taxon>
        <taxon>Araneoidea</taxon>
        <taxon>Nephilidae</taxon>
        <taxon>Trichonephila</taxon>
        <taxon>Trichonephila inaurata</taxon>
    </lineage>
</organism>
<feature type="domain" description="BTB" evidence="1">
    <location>
        <begin position="306"/>
        <end position="373"/>
    </location>
</feature>
<comment type="caution">
    <text evidence="3">The sequence shown here is derived from an EMBL/GenBank/DDBJ whole genome shotgun (WGS) entry which is preliminary data.</text>
</comment>
<accession>A0A8X6X8S8</accession>
<dbReference type="InterPro" id="IPR002083">
    <property type="entry name" value="MATH/TRAF_dom"/>
</dbReference>
<dbReference type="Pfam" id="PF22486">
    <property type="entry name" value="MATH_2"/>
    <property type="match status" value="1"/>
</dbReference>
<dbReference type="CDD" id="cd18186">
    <property type="entry name" value="BTB_POZ_ZBTB_KLHL-like"/>
    <property type="match status" value="1"/>
</dbReference>
<protein>
    <submittedName>
        <fullName evidence="3">Speckle-type POZ protein B</fullName>
    </submittedName>
</protein>
<dbReference type="Gene3D" id="2.60.210.10">
    <property type="entry name" value="Apoptosis, Tumor Necrosis Factor Receptor Associated Protein 2, Chain A"/>
    <property type="match status" value="1"/>
</dbReference>
<evidence type="ECO:0000259" key="1">
    <source>
        <dbReference type="PROSITE" id="PS50097"/>
    </source>
</evidence>
<dbReference type="SUPFAM" id="SSF49599">
    <property type="entry name" value="TRAF domain-like"/>
    <property type="match status" value="1"/>
</dbReference>
<dbReference type="InterPro" id="IPR008974">
    <property type="entry name" value="TRAF-like"/>
</dbReference>
<dbReference type="CDD" id="cd00121">
    <property type="entry name" value="MATH"/>
    <property type="match status" value="1"/>
</dbReference>
<dbReference type="OrthoDB" id="45365at2759"/>
<sequence>MENTKWSLSLYPAGEENENYIACYLNREAEIEGPESIEIDYALEILGSDGSVLKKRSGAKNAFEKESFWGWPEFVERTRVLQLKKDLFLPQNTLTVRCRMRRCGNRRQECVQMCAKSVINFEKMSFVWDIEKFSCLKLDQRIPFEMKSSSKKVLMTLNLFLCQGQHSNDIIFIDINCFIKNYKYFFFRVFLIDDGGDINECGQREFWNNKPDQNKVFNLGFTKRELLGKKSLYLKEDTLSLHCECVFPTGISFEGIVSTEIELTLSQIENVDMRSVPKFNMSGKQSDDASSLKEDFKHLYTEGTLSDITLCTETESFNAHSAVLCARSPVFKAMFSDDMKEQTKGSVDIVDLDADTVRRMLLYMYTDILEDLQWESTLRLYEAADKYEILTLRKKCSHFLEDHLSPTNACDVLVLADRHHDNDFKAVVQTYIIEGGKFVFCSEKWKMFMKNNSELAAEIMHKIWGY</sequence>
<evidence type="ECO:0000259" key="2">
    <source>
        <dbReference type="PROSITE" id="PS50144"/>
    </source>
</evidence>
<gene>
    <name evidence="3" type="primary">spop-b</name>
    <name evidence="3" type="ORF">TNIN_421321</name>
</gene>
<proteinExistence type="predicted"/>
<dbReference type="EMBL" id="BMAV01006857">
    <property type="protein sequence ID" value="GFY49192.1"/>
    <property type="molecule type" value="Genomic_DNA"/>
</dbReference>
<dbReference type="Gene3D" id="3.30.710.10">
    <property type="entry name" value="Potassium Channel Kv1.1, Chain A"/>
    <property type="match status" value="1"/>
</dbReference>
<dbReference type="Gene3D" id="1.25.40.420">
    <property type="match status" value="1"/>
</dbReference>
<dbReference type="PROSITE" id="PS50144">
    <property type="entry name" value="MATH"/>
    <property type="match status" value="1"/>
</dbReference>
<dbReference type="SMART" id="SM00225">
    <property type="entry name" value="BTB"/>
    <property type="match status" value="1"/>
</dbReference>
<keyword evidence="4" id="KW-1185">Reference proteome</keyword>
<dbReference type="AlphaFoldDB" id="A0A8X6X8S8"/>
<feature type="domain" description="MATH" evidence="2">
    <location>
        <begin position="1"/>
        <end position="100"/>
    </location>
</feature>
<dbReference type="PROSITE" id="PS50097">
    <property type="entry name" value="BTB"/>
    <property type="match status" value="1"/>
</dbReference>
<dbReference type="PANTHER" id="PTHR24413">
    <property type="entry name" value="SPECKLE-TYPE POZ PROTEIN"/>
    <property type="match status" value="1"/>
</dbReference>
<dbReference type="SUPFAM" id="SSF54695">
    <property type="entry name" value="POZ domain"/>
    <property type="match status" value="1"/>
</dbReference>
<evidence type="ECO:0000313" key="3">
    <source>
        <dbReference type="EMBL" id="GFY49192.1"/>
    </source>
</evidence>